<organism evidence="2 3">
    <name type="scientific">Bradyrhizobium vignae</name>
    <dbReference type="NCBI Taxonomy" id="1549949"/>
    <lineage>
        <taxon>Bacteria</taxon>
        <taxon>Pseudomonadati</taxon>
        <taxon>Pseudomonadota</taxon>
        <taxon>Alphaproteobacteria</taxon>
        <taxon>Hyphomicrobiales</taxon>
        <taxon>Nitrobacteraceae</taxon>
        <taxon>Bradyrhizobium</taxon>
    </lineage>
</organism>
<evidence type="ECO:0000313" key="2">
    <source>
        <dbReference type="EMBL" id="SPP98866.1"/>
    </source>
</evidence>
<evidence type="ECO:0000313" key="3">
    <source>
        <dbReference type="Proteomes" id="UP000246085"/>
    </source>
</evidence>
<proteinExistence type="predicted"/>
<feature type="transmembrane region" description="Helical" evidence="1">
    <location>
        <begin position="63"/>
        <end position="87"/>
    </location>
</feature>
<reference evidence="2 3" key="1">
    <citation type="submission" date="2018-03" db="EMBL/GenBank/DDBJ databases">
        <authorList>
            <person name="Gully D."/>
        </authorList>
    </citation>
    <scope>NUCLEOTIDE SEQUENCE [LARGE SCALE GENOMIC DNA]</scope>
    <source>
        <strain evidence="2">ORS3257</strain>
    </source>
</reference>
<sequence length="100" mass="10863">MSRLIVSRRSGTLPIRNRWLSVTTGERGMRALLITLLLAMLAAAGYFAYSAMAVEGEPIPTEGYVALALGAGFSVIVGVGLMVLLFFSSRRGYDEPPHFR</sequence>
<dbReference type="EMBL" id="LS398110">
    <property type="protein sequence ID" value="SPP98866.1"/>
    <property type="molecule type" value="Genomic_DNA"/>
</dbReference>
<evidence type="ECO:0000256" key="1">
    <source>
        <dbReference type="SAM" id="Phobius"/>
    </source>
</evidence>
<dbReference type="Proteomes" id="UP000246085">
    <property type="component" value="Chromosome BRAD3257"/>
</dbReference>
<accession>A0A2U3QBV2</accession>
<dbReference type="AlphaFoldDB" id="A0A2U3QBV2"/>
<keyword evidence="1" id="KW-1133">Transmembrane helix</keyword>
<keyword evidence="1" id="KW-0472">Membrane</keyword>
<name>A0A2U3QBV2_9BRAD</name>
<gene>
    <name evidence="2" type="ORF">BRAD3257_8279</name>
</gene>
<dbReference type="KEGG" id="bvz:BRAD3257_8279"/>
<protein>
    <submittedName>
        <fullName evidence="2">Uncharacterized protein</fullName>
    </submittedName>
</protein>
<keyword evidence="1" id="KW-0812">Transmembrane</keyword>